<name>A0A433QJF1_9FUNG</name>
<evidence type="ECO:0000313" key="3">
    <source>
        <dbReference type="Proteomes" id="UP000274822"/>
    </source>
</evidence>
<dbReference type="EMBL" id="RBNJ01004537">
    <property type="protein sequence ID" value="RUS29899.1"/>
    <property type="molecule type" value="Genomic_DNA"/>
</dbReference>
<evidence type="ECO:0000256" key="1">
    <source>
        <dbReference type="SAM" id="MobiDB-lite"/>
    </source>
</evidence>
<accession>A0A433QJF1</accession>
<evidence type="ECO:0000313" key="2">
    <source>
        <dbReference type="EMBL" id="RUS29899.1"/>
    </source>
</evidence>
<comment type="caution">
    <text evidence="2">The sequence shown here is derived from an EMBL/GenBank/DDBJ whole genome shotgun (WGS) entry which is preliminary data.</text>
</comment>
<protein>
    <submittedName>
        <fullName evidence="2">Uncharacterized protein</fullName>
    </submittedName>
</protein>
<reference evidence="2 3" key="1">
    <citation type="journal article" date="2018" name="New Phytol.">
        <title>Phylogenomics of Endogonaceae and evolution of mycorrhizas within Mucoromycota.</title>
        <authorList>
            <person name="Chang Y."/>
            <person name="Desiro A."/>
            <person name="Na H."/>
            <person name="Sandor L."/>
            <person name="Lipzen A."/>
            <person name="Clum A."/>
            <person name="Barry K."/>
            <person name="Grigoriev I.V."/>
            <person name="Martin F.M."/>
            <person name="Stajich J.E."/>
            <person name="Smith M.E."/>
            <person name="Bonito G."/>
            <person name="Spatafora J.W."/>
        </authorList>
    </citation>
    <scope>NUCLEOTIDE SEQUENCE [LARGE SCALE GENOMIC DNA]</scope>
    <source>
        <strain evidence="2 3">AD002</strain>
    </source>
</reference>
<proteinExistence type="predicted"/>
<dbReference type="AlphaFoldDB" id="A0A433QJF1"/>
<sequence length="64" mass="6549">MVGDRRPPVHPLAIQVAAGTQAIVQKILVGSQSSSTTMGDPGTRRAVGGRRLWSLGGKPGSPDA</sequence>
<dbReference type="Proteomes" id="UP000274822">
    <property type="component" value="Unassembled WGS sequence"/>
</dbReference>
<keyword evidence="3" id="KW-1185">Reference proteome</keyword>
<organism evidence="2 3">
    <name type="scientific">Jimgerdemannia flammicorona</name>
    <dbReference type="NCBI Taxonomy" id="994334"/>
    <lineage>
        <taxon>Eukaryota</taxon>
        <taxon>Fungi</taxon>
        <taxon>Fungi incertae sedis</taxon>
        <taxon>Mucoromycota</taxon>
        <taxon>Mucoromycotina</taxon>
        <taxon>Endogonomycetes</taxon>
        <taxon>Endogonales</taxon>
        <taxon>Endogonaceae</taxon>
        <taxon>Jimgerdemannia</taxon>
    </lineage>
</organism>
<feature type="region of interest" description="Disordered" evidence="1">
    <location>
        <begin position="31"/>
        <end position="64"/>
    </location>
</feature>
<gene>
    <name evidence="2" type="ORF">BC938DRAFT_480093</name>
</gene>